<sequence>MAAGAGPGAVRKAAGPEPVTARKVAGPEPQAVKEPVTAGKAAEPEPQAAREATEPEPQAVKEPAGPEPGVTKEAVAAGAAFDALYARAAPELTRQTYLLTGDHSRARDAVEHAFHAAWERWPDVARDRDPAGWVRAVAYDLALCPWRRLRARIRWRDAGEPAGDPADRELLSALLRLPAPYRRAVLLYDGAGLDLPETAAELEASTPATAGRITHAHEALTEAVPELRDLDETCRGELLHARLRRLSEAQDVRVLPPGAARARSERRTSALLKVTVALVAALIAGVVITTWTEPDYNAVRTIERPPWAEPVYLPAS</sequence>
<evidence type="ECO:0000256" key="6">
    <source>
        <dbReference type="SAM" id="MobiDB-lite"/>
    </source>
</evidence>
<dbReference type="SUPFAM" id="SSF88659">
    <property type="entry name" value="Sigma3 and sigma4 domains of RNA polymerase sigma factors"/>
    <property type="match status" value="1"/>
</dbReference>
<comment type="caution">
    <text evidence="8">The sequence shown here is derived from an EMBL/GenBank/DDBJ whole genome shotgun (WGS) entry which is preliminary data.</text>
</comment>
<keyword evidence="5" id="KW-0804">Transcription</keyword>
<evidence type="ECO:0000256" key="5">
    <source>
        <dbReference type="ARBA" id="ARBA00023163"/>
    </source>
</evidence>
<dbReference type="InterPro" id="IPR013324">
    <property type="entry name" value="RNA_pol_sigma_r3/r4-like"/>
</dbReference>
<dbReference type="EMBL" id="WEGJ01000071">
    <property type="protein sequence ID" value="MQY16784.1"/>
    <property type="molecule type" value="Genomic_DNA"/>
</dbReference>
<evidence type="ECO:0000313" key="8">
    <source>
        <dbReference type="EMBL" id="MQY16784.1"/>
    </source>
</evidence>
<dbReference type="Gene3D" id="1.10.10.10">
    <property type="entry name" value="Winged helix-like DNA-binding domain superfamily/Winged helix DNA-binding domain"/>
    <property type="match status" value="1"/>
</dbReference>
<dbReference type="GO" id="GO:0006352">
    <property type="term" value="P:DNA-templated transcription initiation"/>
    <property type="evidence" value="ECO:0007669"/>
    <property type="project" value="InterPro"/>
</dbReference>
<keyword evidence="7" id="KW-1133">Transmembrane helix</keyword>
<dbReference type="PANTHER" id="PTHR43133">
    <property type="entry name" value="RNA POLYMERASE ECF-TYPE SIGMA FACTO"/>
    <property type="match status" value="1"/>
</dbReference>
<protein>
    <submittedName>
        <fullName evidence="8">Uncharacterized protein</fullName>
    </submittedName>
</protein>
<evidence type="ECO:0000256" key="1">
    <source>
        <dbReference type="ARBA" id="ARBA00010641"/>
    </source>
</evidence>
<evidence type="ECO:0000256" key="2">
    <source>
        <dbReference type="ARBA" id="ARBA00023015"/>
    </source>
</evidence>
<keyword evidence="3" id="KW-0731">Sigma factor</keyword>
<evidence type="ECO:0000256" key="7">
    <source>
        <dbReference type="SAM" id="Phobius"/>
    </source>
</evidence>
<keyword evidence="4" id="KW-0238">DNA-binding</keyword>
<keyword evidence="9" id="KW-1185">Reference proteome</keyword>
<dbReference type="GO" id="GO:0016987">
    <property type="term" value="F:sigma factor activity"/>
    <property type="evidence" value="ECO:0007669"/>
    <property type="project" value="UniProtKB-KW"/>
</dbReference>
<keyword evidence="7" id="KW-0812">Transmembrane</keyword>
<proteinExistence type="inferred from homology"/>
<gene>
    <name evidence="8" type="ORF">SRB5_69870</name>
</gene>
<dbReference type="AlphaFoldDB" id="A0A7K0CVU1"/>
<accession>A0A7K0CVU1</accession>
<feature type="compositionally biased region" description="Low complexity" evidence="6">
    <location>
        <begin position="44"/>
        <end position="58"/>
    </location>
</feature>
<comment type="similarity">
    <text evidence="1">Belongs to the sigma-70 factor family. ECF subfamily.</text>
</comment>
<name>A0A7K0CVU1_9ACTN</name>
<keyword evidence="7" id="KW-0472">Membrane</keyword>
<evidence type="ECO:0000256" key="3">
    <source>
        <dbReference type="ARBA" id="ARBA00023082"/>
    </source>
</evidence>
<keyword evidence="2" id="KW-0805">Transcription regulation</keyword>
<evidence type="ECO:0000313" key="9">
    <source>
        <dbReference type="Proteomes" id="UP000466345"/>
    </source>
</evidence>
<dbReference type="GO" id="GO:0003677">
    <property type="term" value="F:DNA binding"/>
    <property type="evidence" value="ECO:0007669"/>
    <property type="project" value="UniProtKB-KW"/>
</dbReference>
<dbReference type="InterPro" id="IPR013325">
    <property type="entry name" value="RNA_pol_sigma_r2"/>
</dbReference>
<dbReference type="SUPFAM" id="SSF88946">
    <property type="entry name" value="Sigma2 domain of RNA polymerase sigma factors"/>
    <property type="match status" value="1"/>
</dbReference>
<dbReference type="Proteomes" id="UP000466345">
    <property type="component" value="Unassembled WGS sequence"/>
</dbReference>
<dbReference type="InterPro" id="IPR036388">
    <property type="entry name" value="WH-like_DNA-bd_sf"/>
</dbReference>
<dbReference type="PANTHER" id="PTHR43133:SF8">
    <property type="entry name" value="RNA POLYMERASE SIGMA FACTOR HI_1459-RELATED"/>
    <property type="match status" value="1"/>
</dbReference>
<dbReference type="InterPro" id="IPR039425">
    <property type="entry name" value="RNA_pol_sigma-70-like"/>
</dbReference>
<evidence type="ECO:0000256" key="4">
    <source>
        <dbReference type="ARBA" id="ARBA00023125"/>
    </source>
</evidence>
<feature type="region of interest" description="Disordered" evidence="6">
    <location>
        <begin position="1"/>
        <end position="70"/>
    </location>
</feature>
<feature type="transmembrane region" description="Helical" evidence="7">
    <location>
        <begin position="270"/>
        <end position="291"/>
    </location>
</feature>
<reference evidence="8 9" key="1">
    <citation type="submission" date="2019-10" db="EMBL/GenBank/DDBJ databases">
        <title>Streptomyces smaragdinus sp. nov. and Streptomyces fabii sp. nov., isolated from the gut of fungus growing-termite Macrotermes natalensis.</title>
        <authorList>
            <person name="Schwitalla J."/>
            <person name="Benndorf R."/>
            <person name="Martin K."/>
            <person name="De Beer W."/>
            <person name="Kaster A.-K."/>
            <person name="Vollmers J."/>
            <person name="Poulsen M."/>
            <person name="Beemelmanns C."/>
        </authorList>
    </citation>
    <scope>NUCLEOTIDE SEQUENCE [LARGE SCALE GENOMIC DNA]</scope>
    <source>
        <strain evidence="8 9">RB5</strain>
    </source>
</reference>
<dbReference type="Gene3D" id="1.10.1740.10">
    <property type="match status" value="1"/>
</dbReference>
<organism evidence="8 9">
    <name type="scientific">Streptomyces smaragdinus</name>
    <dbReference type="NCBI Taxonomy" id="2585196"/>
    <lineage>
        <taxon>Bacteria</taxon>
        <taxon>Bacillati</taxon>
        <taxon>Actinomycetota</taxon>
        <taxon>Actinomycetes</taxon>
        <taxon>Kitasatosporales</taxon>
        <taxon>Streptomycetaceae</taxon>
        <taxon>Streptomyces</taxon>
    </lineage>
</organism>